<dbReference type="InterPro" id="IPR013783">
    <property type="entry name" value="Ig-like_fold"/>
</dbReference>
<organism evidence="4 5">
    <name type="scientific">Draconibacterium halophilum</name>
    <dbReference type="NCBI Taxonomy" id="2706887"/>
    <lineage>
        <taxon>Bacteria</taxon>
        <taxon>Pseudomonadati</taxon>
        <taxon>Bacteroidota</taxon>
        <taxon>Bacteroidia</taxon>
        <taxon>Marinilabiliales</taxon>
        <taxon>Prolixibacteraceae</taxon>
        <taxon>Draconibacterium</taxon>
    </lineage>
</organism>
<dbReference type="PANTHER" id="PTHR43547:SF2">
    <property type="entry name" value="HYBRID SIGNAL TRANSDUCTION HISTIDINE KINASE C"/>
    <property type="match status" value="1"/>
</dbReference>
<keyword evidence="2" id="KW-0732">Signal</keyword>
<keyword evidence="1" id="KW-0597">Phosphoprotein</keyword>
<dbReference type="SUPFAM" id="SSF63829">
    <property type="entry name" value="Calcium-dependent phosphotriesterase"/>
    <property type="match status" value="3"/>
</dbReference>
<keyword evidence="5" id="KW-1185">Reference proteome</keyword>
<dbReference type="Gene3D" id="2.130.10.10">
    <property type="entry name" value="YVTN repeat-like/Quinoprotein amine dehydrogenase"/>
    <property type="match status" value="2"/>
</dbReference>
<proteinExistence type="predicted"/>
<feature type="signal peptide" evidence="2">
    <location>
        <begin position="1"/>
        <end position="23"/>
    </location>
</feature>
<dbReference type="KEGG" id="drc:G0Q07_02020"/>
<feature type="domain" description="A to I editase" evidence="3">
    <location>
        <begin position="524"/>
        <end position="779"/>
    </location>
</feature>
<evidence type="ECO:0000256" key="2">
    <source>
        <dbReference type="SAM" id="SignalP"/>
    </source>
</evidence>
<evidence type="ECO:0000259" key="3">
    <source>
        <dbReference type="PROSITE" id="PS50141"/>
    </source>
</evidence>
<evidence type="ECO:0000256" key="1">
    <source>
        <dbReference type="ARBA" id="ARBA00022553"/>
    </source>
</evidence>
<sequence>MQKVLKYAFLFLLAIRICITTSAQNSTLLEQPRLNYLTTNEGLPQNTIDCILKDSKGFMWFGTWNGLCRFDGYTFQIFQSQQEEWLPGNFIQTLSEDQNGNLWVGTNKGLAFFDYSLLKFIEIPLLNEKLGAVSITHIINDNNNNIWVATAGNGIWKIENKEETVTTVESVFEDQLPDKNVNHLCLLPDNYLLVGTNNGLSVINLSGGKLKPLWEKLYDYDDIEGLNILTILADRRGDIWLGTIDVGLYHYSTSTLNLTYYGANNNNPNDLNHPSVYDIIEDRNGIIIVGTLGGLNFYNPATQNFSSLPASTEEREYLNNPFVNSLYADELGNIWIGTEKGGINHYNSYQKPFNALTHEAGNPNSISHNTVNSIFTEDDVFWVGTAGGGISRISNNGRKTIHFQQSDENDQSINSNFVTSFIRNHQNHLLVGTWGGGLNKLLAEQQNRFETLEYIPGDNRSLSSNFISSLEYLDNKHILVGTRGGLDIYDPEDDSFLRIHEKMDINQTLEIGCLLTDSQNRVWVGTENGLYRFNRSQLLTFNENTGQINFTKFVSDPSDSTSLKGNYIISLFEAHDGTIWIGTYGNGICKYTEKGNGGFINYNQQDGLCNNVTYAIEEDAQGNLWISTDNGLSKFNPETETFQNYYSSDGLLSDQFYWSASCSDDQGNLYFGGIQGLNYFNPAEFDSYPNIPQPVFTQFSVFSEPVIIGEKYHSKIILNSPISETNEIELSYKDAVFSIEFSALDYFQPGKIKYAYQMEGVDQNWVEVSSNRRFANYTNLSGASMCLKLKRPTAMVSGLKNLLHLLLPLFHLFGKPLGFRYWRWFSL</sequence>
<dbReference type="GO" id="GO:0000155">
    <property type="term" value="F:phosphorelay sensor kinase activity"/>
    <property type="evidence" value="ECO:0007669"/>
    <property type="project" value="TreeGrafter"/>
</dbReference>
<evidence type="ECO:0000313" key="5">
    <source>
        <dbReference type="Proteomes" id="UP000474630"/>
    </source>
</evidence>
<dbReference type="InterPro" id="IPR002466">
    <property type="entry name" value="A_deamin"/>
</dbReference>
<dbReference type="GO" id="GO:0003723">
    <property type="term" value="F:RNA binding"/>
    <property type="evidence" value="ECO:0007669"/>
    <property type="project" value="InterPro"/>
</dbReference>
<dbReference type="GO" id="GO:0004000">
    <property type="term" value="F:adenosine deaminase activity"/>
    <property type="evidence" value="ECO:0007669"/>
    <property type="project" value="InterPro"/>
</dbReference>
<evidence type="ECO:0000313" key="4">
    <source>
        <dbReference type="EMBL" id="QIA06578.1"/>
    </source>
</evidence>
<gene>
    <name evidence="4" type="ORF">G0Q07_02020</name>
</gene>
<dbReference type="InterPro" id="IPR011123">
    <property type="entry name" value="Y_Y_Y"/>
</dbReference>
<dbReference type="Pfam" id="PF07495">
    <property type="entry name" value="Y_Y_Y"/>
    <property type="match status" value="1"/>
</dbReference>
<dbReference type="Gene3D" id="2.60.40.10">
    <property type="entry name" value="Immunoglobulins"/>
    <property type="match status" value="1"/>
</dbReference>
<dbReference type="RefSeq" id="WP_163344509.1">
    <property type="nucleotide sequence ID" value="NZ_CP048409.1"/>
</dbReference>
<dbReference type="InterPro" id="IPR011110">
    <property type="entry name" value="Reg_prop"/>
</dbReference>
<dbReference type="InterPro" id="IPR015943">
    <property type="entry name" value="WD40/YVTN_repeat-like_dom_sf"/>
</dbReference>
<dbReference type="PROSITE" id="PS50141">
    <property type="entry name" value="A_DEAMIN_EDITASE"/>
    <property type="match status" value="1"/>
</dbReference>
<feature type="chain" id="PRO_5025442765" description="A to I editase domain-containing protein" evidence="2">
    <location>
        <begin position="24"/>
        <end position="827"/>
    </location>
</feature>
<dbReference type="Proteomes" id="UP000474630">
    <property type="component" value="Chromosome"/>
</dbReference>
<dbReference type="AlphaFoldDB" id="A0A6C0R874"/>
<dbReference type="PANTHER" id="PTHR43547">
    <property type="entry name" value="TWO-COMPONENT HISTIDINE KINASE"/>
    <property type="match status" value="1"/>
</dbReference>
<dbReference type="EMBL" id="CP048409">
    <property type="protein sequence ID" value="QIA06578.1"/>
    <property type="molecule type" value="Genomic_DNA"/>
</dbReference>
<accession>A0A6C0R874</accession>
<dbReference type="Pfam" id="PF07494">
    <property type="entry name" value="Reg_prop"/>
    <property type="match status" value="6"/>
</dbReference>
<reference evidence="4 5" key="1">
    <citation type="submission" date="2020-02" db="EMBL/GenBank/DDBJ databases">
        <title>Genome sequencing for Draconibacterium sp. strain M1.</title>
        <authorList>
            <person name="Park S.-J."/>
        </authorList>
    </citation>
    <scope>NUCLEOTIDE SEQUENCE [LARGE SCALE GENOMIC DNA]</scope>
    <source>
        <strain evidence="4 5">M1</strain>
    </source>
</reference>
<name>A0A6C0R874_9BACT</name>
<protein>
    <recommendedName>
        <fullName evidence="3">A to I editase domain-containing protein</fullName>
    </recommendedName>
</protein>
<dbReference type="GO" id="GO:0006396">
    <property type="term" value="P:RNA processing"/>
    <property type="evidence" value="ECO:0007669"/>
    <property type="project" value="InterPro"/>
</dbReference>